<dbReference type="RefSeq" id="WP_017355525.1">
    <property type="nucleotide sequence ID" value="NZ_SRYW01000019.1"/>
</dbReference>
<accession>A0A4V3RIK0</accession>
<evidence type="ECO:0000313" key="4">
    <source>
        <dbReference type="EMBL" id="TGY32100.1"/>
    </source>
</evidence>
<dbReference type="Pfam" id="PF00583">
    <property type="entry name" value="Acetyltransf_1"/>
    <property type="match status" value="1"/>
</dbReference>
<dbReference type="InterPro" id="IPR050832">
    <property type="entry name" value="Bact_Acetyltransf"/>
</dbReference>
<dbReference type="InterPro" id="IPR000182">
    <property type="entry name" value="GNAT_dom"/>
</dbReference>
<dbReference type="CDD" id="cd04301">
    <property type="entry name" value="NAT_SF"/>
    <property type="match status" value="1"/>
</dbReference>
<keyword evidence="1 4" id="KW-0808">Transferase</keyword>
<evidence type="ECO:0000313" key="5">
    <source>
        <dbReference type="Proteomes" id="UP000306631"/>
    </source>
</evidence>
<dbReference type="AlphaFoldDB" id="A0A4V3RIK0"/>
<dbReference type="EMBL" id="SRYW01000019">
    <property type="protein sequence ID" value="TGY32100.1"/>
    <property type="molecule type" value="Genomic_DNA"/>
</dbReference>
<dbReference type="PANTHER" id="PTHR43877:SF1">
    <property type="entry name" value="ACETYLTRANSFERASE"/>
    <property type="match status" value="1"/>
</dbReference>
<dbReference type="GO" id="GO:0016747">
    <property type="term" value="F:acyltransferase activity, transferring groups other than amino-acyl groups"/>
    <property type="evidence" value="ECO:0007669"/>
    <property type="project" value="InterPro"/>
</dbReference>
<dbReference type="PANTHER" id="PTHR43877">
    <property type="entry name" value="AMINOALKYLPHOSPHONATE N-ACETYLTRANSFERASE-RELATED-RELATED"/>
    <property type="match status" value="1"/>
</dbReference>
<organism evidence="4 5">
    <name type="scientific">Stenotrophomonas maltophilia</name>
    <name type="common">Pseudomonas maltophilia</name>
    <name type="synonym">Xanthomonas maltophilia</name>
    <dbReference type="NCBI Taxonomy" id="40324"/>
    <lineage>
        <taxon>Bacteria</taxon>
        <taxon>Pseudomonadati</taxon>
        <taxon>Pseudomonadota</taxon>
        <taxon>Gammaproteobacteria</taxon>
        <taxon>Lysobacterales</taxon>
        <taxon>Lysobacteraceae</taxon>
        <taxon>Stenotrophomonas</taxon>
        <taxon>Stenotrophomonas maltophilia group</taxon>
    </lineage>
</organism>
<name>A0A4V3RIK0_STEMA</name>
<dbReference type="Gene3D" id="3.40.630.30">
    <property type="match status" value="1"/>
</dbReference>
<sequence>MQIRAERPDDIDAIHALTREAFQDAPHSSHTESFIVDALRRSGALSVSLVAEEGAALLGHVALSPVELSDGSTDWYGLGPISVLPAQQGRGIGSALMQAAIDALQARGAAGCVLLGDPAYYARFGFEADPRLRLPGIPAAYFQSRRLRGDSPDADVRYHAGFDATG</sequence>
<reference evidence="4 5" key="1">
    <citation type="submission" date="2019-04" db="EMBL/GenBank/DDBJ databases">
        <title>Microbes associate with the intestines of laboratory mice.</title>
        <authorList>
            <person name="Navarre W."/>
            <person name="Wong E."/>
            <person name="Huang K."/>
            <person name="Tropini C."/>
            <person name="Ng K."/>
            <person name="Yu B."/>
        </authorList>
    </citation>
    <scope>NUCLEOTIDE SEQUENCE [LARGE SCALE GENOMIC DNA]</scope>
    <source>
        <strain evidence="4 5">NM62_B4-13</strain>
    </source>
</reference>
<dbReference type="PROSITE" id="PS51186">
    <property type="entry name" value="GNAT"/>
    <property type="match status" value="1"/>
</dbReference>
<dbReference type="Proteomes" id="UP000306631">
    <property type="component" value="Unassembled WGS sequence"/>
</dbReference>
<dbReference type="SUPFAM" id="SSF55729">
    <property type="entry name" value="Acyl-CoA N-acyltransferases (Nat)"/>
    <property type="match status" value="1"/>
</dbReference>
<dbReference type="OrthoDB" id="9797178at2"/>
<keyword evidence="2" id="KW-0012">Acyltransferase</keyword>
<evidence type="ECO:0000256" key="2">
    <source>
        <dbReference type="ARBA" id="ARBA00023315"/>
    </source>
</evidence>
<evidence type="ECO:0000256" key="1">
    <source>
        <dbReference type="ARBA" id="ARBA00022679"/>
    </source>
</evidence>
<evidence type="ECO:0000259" key="3">
    <source>
        <dbReference type="PROSITE" id="PS51186"/>
    </source>
</evidence>
<comment type="caution">
    <text evidence="4">The sequence shown here is derived from an EMBL/GenBank/DDBJ whole genome shotgun (WGS) entry which is preliminary data.</text>
</comment>
<feature type="domain" description="N-acetyltransferase" evidence="3">
    <location>
        <begin position="1"/>
        <end position="148"/>
    </location>
</feature>
<gene>
    <name evidence="4" type="ORF">E5352_17075</name>
</gene>
<dbReference type="InterPro" id="IPR016181">
    <property type="entry name" value="Acyl_CoA_acyltransferase"/>
</dbReference>
<proteinExistence type="predicted"/>
<protein>
    <submittedName>
        <fullName evidence="4">N-acetyltransferase</fullName>
    </submittedName>
</protein>